<feature type="region of interest" description="Disordered" evidence="1">
    <location>
        <begin position="129"/>
        <end position="202"/>
    </location>
</feature>
<accession>A0A3P7IXC7</accession>
<evidence type="ECO:0000313" key="2">
    <source>
        <dbReference type="EMBL" id="VDM75046.1"/>
    </source>
</evidence>
<feature type="compositionally biased region" description="Pro residues" evidence="1">
    <location>
        <begin position="581"/>
        <end position="594"/>
    </location>
</feature>
<feature type="compositionally biased region" description="Low complexity" evidence="1">
    <location>
        <begin position="501"/>
        <end position="542"/>
    </location>
</feature>
<evidence type="ECO:0000256" key="1">
    <source>
        <dbReference type="SAM" id="MobiDB-lite"/>
    </source>
</evidence>
<sequence length="658" mass="73194">MMKYIIPHFQFEIKPEIRSILLILSILSVSIAVKPIWRTPVTNVRKNATARTQRASNSVPQEGYASQKQVPYYTRTEDFKIPDYRPPKPNVPGSVNPNFVSQFTPGQQPFQPQQSIVSPVTDLFEQHSTRGWYNPTSTSPERSTNIDLPTSGRDRFVEQTSSTQSILAMEINPFTTSSSSSTPRPAENPATTYRTPSPSESNTYVIEDITKNWQVLESVTPSNVRTTSSAAETSDDIYDHTDIVQDDEEGTTVAAPPRKGDLEQAKTNYFPRPATTQVYQPPGHLPEDFTRHIDVNFLKPNRSCTGPLCGVDADKGDAARLGYIPPNPKLISDFTAPPGSTEYYNNRFVPNLNYPPADTSGPFQKGEITTPVPFRAEITPKGPHVFMPPQNFPAPPLPTLVQPSEQTRETTITSTSRPNTLPPFETTTRFSESTPEAYTVPQIPEQFTDTQPPEEGRYTTSKTFPWSPTYKTVPPSTPRVETARTTTVSTPPWTPPSEAPSTPYTRAPETTTTTSFTPFETTTTTVATTTRPTTQRSTEQPTLPWWATELTPPPKPTTRFEYITEETEATTTEYFRITTPSGPPAAPTTSPTPVPTYTSTFSETTSQRQGTTSKTEVMNRVRGKVHVICKEEGIEFGVTTLFPFTGQIFANDRKRVPR</sequence>
<dbReference type="EMBL" id="UYYB01094873">
    <property type="protein sequence ID" value="VDM75046.1"/>
    <property type="molecule type" value="Genomic_DNA"/>
</dbReference>
<dbReference type="AlphaFoldDB" id="A0A3P7IXC7"/>
<feature type="compositionally biased region" description="Polar residues" evidence="1">
    <location>
        <begin position="458"/>
        <end position="470"/>
    </location>
</feature>
<reference evidence="2 3" key="1">
    <citation type="submission" date="2018-11" db="EMBL/GenBank/DDBJ databases">
        <authorList>
            <consortium name="Pathogen Informatics"/>
        </authorList>
    </citation>
    <scope>NUCLEOTIDE SEQUENCE [LARGE SCALE GENOMIC DNA]</scope>
</reference>
<dbReference type="OrthoDB" id="5872660at2759"/>
<evidence type="ECO:0000313" key="3">
    <source>
        <dbReference type="Proteomes" id="UP000270094"/>
    </source>
</evidence>
<protein>
    <submittedName>
        <fullName evidence="2">Uncharacterized protein</fullName>
    </submittedName>
</protein>
<name>A0A3P7IXC7_STRVU</name>
<feature type="compositionally biased region" description="Polar residues" evidence="1">
    <location>
        <begin position="189"/>
        <end position="202"/>
    </location>
</feature>
<gene>
    <name evidence="2" type="ORF">SVUK_LOCUS10044</name>
</gene>
<dbReference type="Proteomes" id="UP000270094">
    <property type="component" value="Unassembled WGS sequence"/>
</dbReference>
<feature type="compositionally biased region" description="Polar residues" evidence="1">
    <location>
        <begin position="129"/>
        <end position="148"/>
    </location>
</feature>
<feature type="compositionally biased region" description="Polar residues" evidence="1">
    <location>
        <begin position="601"/>
        <end position="614"/>
    </location>
</feature>
<feature type="region of interest" description="Disordered" evidence="1">
    <location>
        <begin position="409"/>
        <end position="557"/>
    </location>
</feature>
<organism evidence="2 3">
    <name type="scientific">Strongylus vulgaris</name>
    <name type="common">Blood worm</name>
    <dbReference type="NCBI Taxonomy" id="40348"/>
    <lineage>
        <taxon>Eukaryota</taxon>
        <taxon>Metazoa</taxon>
        <taxon>Ecdysozoa</taxon>
        <taxon>Nematoda</taxon>
        <taxon>Chromadorea</taxon>
        <taxon>Rhabditida</taxon>
        <taxon>Rhabditina</taxon>
        <taxon>Rhabditomorpha</taxon>
        <taxon>Strongyloidea</taxon>
        <taxon>Strongylidae</taxon>
        <taxon>Strongylus</taxon>
    </lineage>
</organism>
<feature type="compositionally biased region" description="Polar residues" evidence="1">
    <location>
        <begin position="409"/>
        <end position="436"/>
    </location>
</feature>
<feature type="region of interest" description="Disordered" evidence="1">
    <location>
        <begin position="578"/>
        <end position="614"/>
    </location>
</feature>
<proteinExistence type="predicted"/>
<keyword evidence="3" id="KW-1185">Reference proteome</keyword>